<evidence type="ECO:0000313" key="1">
    <source>
        <dbReference type="EMBL" id="MBW90517.1"/>
    </source>
</evidence>
<dbReference type="EMBL" id="GGEC01010034">
    <property type="protein sequence ID" value="MBW90517.1"/>
    <property type="molecule type" value="Transcribed_RNA"/>
</dbReference>
<dbReference type="AlphaFoldDB" id="A0A2P2JAU1"/>
<accession>A0A2P2JAU1</accession>
<sequence>MQLSTPFVHSFSDISLNHISCIGYVNHANVTAITVLHDVFVKIKGGYRIPQEAQSLKIKASKSSMRN</sequence>
<reference evidence="1" key="1">
    <citation type="submission" date="2018-02" db="EMBL/GenBank/DDBJ databases">
        <title>Rhizophora mucronata_Transcriptome.</title>
        <authorList>
            <person name="Meera S.P."/>
            <person name="Sreeshan A."/>
            <person name="Augustine A."/>
        </authorList>
    </citation>
    <scope>NUCLEOTIDE SEQUENCE</scope>
    <source>
        <tissue evidence="1">Leaf</tissue>
    </source>
</reference>
<proteinExistence type="predicted"/>
<name>A0A2P2JAU1_RHIMU</name>
<protein>
    <submittedName>
        <fullName evidence="1">Uncharacterized protein</fullName>
    </submittedName>
</protein>
<organism evidence="1">
    <name type="scientific">Rhizophora mucronata</name>
    <name type="common">Asiatic mangrove</name>
    <dbReference type="NCBI Taxonomy" id="61149"/>
    <lineage>
        <taxon>Eukaryota</taxon>
        <taxon>Viridiplantae</taxon>
        <taxon>Streptophyta</taxon>
        <taxon>Embryophyta</taxon>
        <taxon>Tracheophyta</taxon>
        <taxon>Spermatophyta</taxon>
        <taxon>Magnoliopsida</taxon>
        <taxon>eudicotyledons</taxon>
        <taxon>Gunneridae</taxon>
        <taxon>Pentapetalae</taxon>
        <taxon>rosids</taxon>
        <taxon>fabids</taxon>
        <taxon>Malpighiales</taxon>
        <taxon>Rhizophoraceae</taxon>
        <taxon>Rhizophora</taxon>
    </lineage>
</organism>